<organism evidence="2">
    <name type="scientific">marine sediment metagenome</name>
    <dbReference type="NCBI Taxonomy" id="412755"/>
    <lineage>
        <taxon>unclassified sequences</taxon>
        <taxon>metagenomes</taxon>
        <taxon>ecological metagenomes</taxon>
    </lineage>
</organism>
<protein>
    <submittedName>
        <fullName evidence="2">Uncharacterized protein</fullName>
    </submittedName>
</protein>
<reference evidence="2" key="1">
    <citation type="journal article" date="2015" name="Nature">
        <title>Complex archaea that bridge the gap between prokaryotes and eukaryotes.</title>
        <authorList>
            <person name="Spang A."/>
            <person name="Saw J.H."/>
            <person name="Jorgensen S.L."/>
            <person name="Zaremba-Niedzwiedzka K."/>
            <person name="Martijn J."/>
            <person name="Lind A.E."/>
            <person name="van Eijk R."/>
            <person name="Schleper C."/>
            <person name="Guy L."/>
            <person name="Ettema T.J."/>
        </authorList>
    </citation>
    <scope>NUCLEOTIDE SEQUENCE</scope>
</reference>
<dbReference type="EMBL" id="LAZR01063043">
    <property type="protein sequence ID" value="KKK60290.1"/>
    <property type="molecule type" value="Genomic_DNA"/>
</dbReference>
<comment type="caution">
    <text evidence="2">The sequence shown here is derived from an EMBL/GenBank/DDBJ whole genome shotgun (WGS) entry which is preliminary data.</text>
</comment>
<gene>
    <name evidence="2" type="ORF">LCGC14_3025870</name>
</gene>
<sequence length="78" mass="8337">MDAVTAQLVQSLSKSVAELAVARAEAAQTGAHLKYAELTGRIETMRTVIQFFQQAVQAEPATGETPPTPQPKKAKEAK</sequence>
<evidence type="ECO:0000313" key="2">
    <source>
        <dbReference type="EMBL" id="KKK60290.1"/>
    </source>
</evidence>
<name>A0A0F8XGZ8_9ZZZZ</name>
<evidence type="ECO:0000256" key="1">
    <source>
        <dbReference type="SAM" id="MobiDB-lite"/>
    </source>
</evidence>
<feature type="region of interest" description="Disordered" evidence="1">
    <location>
        <begin position="57"/>
        <end position="78"/>
    </location>
</feature>
<accession>A0A0F8XGZ8</accession>
<dbReference type="AlphaFoldDB" id="A0A0F8XGZ8"/>
<proteinExistence type="predicted"/>